<evidence type="ECO:0000313" key="4">
    <source>
        <dbReference type="EMBL" id="THU76354.1"/>
    </source>
</evidence>
<evidence type="ECO:0000256" key="1">
    <source>
        <dbReference type="ARBA" id="ARBA00022729"/>
    </source>
</evidence>
<feature type="chain" id="PRO_5020766288" description="Yeast cell wall synthesis Kre9/Knh1-like N-terminal domain-containing protein" evidence="2">
    <location>
        <begin position="19"/>
        <end position="111"/>
    </location>
</feature>
<reference evidence="4 5" key="1">
    <citation type="journal article" date="2019" name="Nat. Ecol. Evol.">
        <title>Megaphylogeny resolves global patterns of mushroom evolution.</title>
        <authorList>
            <person name="Varga T."/>
            <person name="Krizsan K."/>
            <person name="Foldi C."/>
            <person name="Dima B."/>
            <person name="Sanchez-Garcia M."/>
            <person name="Sanchez-Ramirez S."/>
            <person name="Szollosi G.J."/>
            <person name="Szarkandi J.G."/>
            <person name="Papp V."/>
            <person name="Albert L."/>
            <person name="Andreopoulos W."/>
            <person name="Angelini C."/>
            <person name="Antonin V."/>
            <person name="Barry K.W."/>
            <person name="Bougher N.L."/>
            <person name="Buchanan P."/>
            <person name="Buyck B."/>
            <person name="Bense V."/>
            <person name="Catcheside P."/>
            <person name="Chovatia M."/>
            <person name="Cooper J."/>
            <person name="Damon W."/>
            <person name="Desjardin D."/>
            <person name="Finy P."/>
            <person name="Geml J."/>
            <person name="Haridas S."/>
            <person name="Hughes K."/>
            <person name="Justo A."/>
            <person name="Karasinski D."/>
            <person name="Kautmanova I."/>
            <person name="Kiss B."/>
            <person name="Kocsube S."/>
            <person name="Kotiranta H."/>
            <person name="LaButti K.M."/>
            <person name="Lechner B.E."/>
            <person name="Liimatainen K."/>
            <person name="Lipzen A."/>
            <person name="Lukacs Z."/>
            <person name="Mihaltcheva S."/>
            <person name="Morgado L.N."/>
            <person name="Niskanen T."/>
            <person name="Noordeloos M.E."/>
            <person name="Ohm R.A."/>
            <person name="Ortiz-Santana B."/>
            <person name="Ovrebo C."/>
            <person name="Racz N."/>
            <person name="Riley R."/>
            <person name="Savchenko A."/>
            <person name="Shiryaev A."/>
            <person name="Soop K."/>
            <person name="Spirin V."/>
            <person name="Szebenyi C."/>
            <person name="Tomsovsky M."/>
            <person name="Tulloss R.E."/>
            <person name="Uehling J."/>
            <person name="Grigoriev I.V."/>
            <person name="Vagvolgyi C."/>
            <person name="Papp T."/>
            <person name="Martin F.M."/>
            <person name="Miettinen O."/>
            <person name="Hibbett D.S."/>
            <person name="Nagy L.G."/>
        </authorList>
    </citation>
    <scope>NUCLEOTIDE SEQUENCE [LARGE SCALE GENOMIC DNA]</scope>
    <source>
        <strain evidence="4 5">CBS 962.96</strain>
    </source>
</reference>
<proteinExistence type="predicted"/>
<dbReference type="Pfam" id="PF10342">
    <property type="entry name" value="Kre9_KNH"/>
    <property type="match status" value="1"/>
</dbReference>
<organism evidence="4 5">
    <name type="scientific">Dendrothele bispora (strain CBS 962.96)</name>
    <dbReference type="NCBI Taxonomy" id="1314807"/>
    <lineage>
        <taxon>Eukaryota</taxon>
        <taxon>Fungi</taxon>
        <taxon>Dikarya</taxon>
        <taxon>Basidiomycota</taxon>
        <taxon>Agaricomycotina</taxon>
        <taxon>Agaricomycetes</taxon>
        <taxon>Agaricomycetidae</taxon>
        <taxon>Agaricales</taxon>
        <taxon>Agaricales incertae sedis</taxon>
        <taxon>Dendrothele</taxon>
    </lineage>
</organism>
<accession>A0A4S8KLB7</accession>
<feature type="signal peptide" evidence="2">
    <location>
        <begin position="1"/>
        <end position="18"/>
    </location>
</feature>
<evidence type="ECO:0000313" key="5">
    <source>
        <dbReference type="Proteomes" id="UP000297245"/>
    </source>
</evidence>
<dbReference type="InterPro" id="IPR018466">
    <property type="entry name" value="Kre9/Knh1-like_N"/>
</dbReference>
<protein>
    <recommendedName>
        <fullName evidence="3">Yeast cell wall synthesis Kre9/Knh1-like N-terminal domain-containing protein</fullName>
    </recommendedName>
</protein>
<evidence type="ECO:0000256" key="2">
    <source>
        <dbReference type="SAM" id="SignalP"/>
    </source>
</evidence>
<name>A0A4S8KLB7_DENBC</name>
<evidence type="ECO:0000259" key="3">
    <source>
        <dbReference type="Pfam" id="PF10342"/>
    </source>
</evidence>
<sequence length="111" mass="11239">MFNKIALVAAVLSPLVHALTLNTPASAVATEPLLVTWSTTPGDQPFSLELANSGSGEQIALANNVNPADESITVTLPNVSGGGFTLEAVNFGDNADVFATSAPFSISAPPS</sequence>
<dbReference type="OrthoDB" id="5420143at2759"/>
<dbReference type="AlphaFoldDB" id="A0A4S8KLB7"/>
<keyword evidence="1 2" id="KW-0732">Signal</keyword>
<gene>
    <name evidence="4" type="ORF">K435DRAFT_879321</name>
</gene>
<keyword evidence="5" id="KW-1185">Reference proteome</keyword>
<feature type="domain" description="Yeast cell wall synthesis Kre9/Knh1-like N-terminal" evidence="3">
    <location>
        <begin position="28"/>
        <end position="106"/>
    </location>
</feature>
<dbReference type="EMBL" id="ML180964">
    <property type="protein sequence ID" value="THU76354.1"/>
    <property type="molecule type" value="Genomic_DNA"/>
</dbReference>
<dbReference type="Proteomes" id="UP000297245">
    <property type="component" value="Unassembled WGS sequence"/>
</dbReference>